<feature type="domain" description="Polymerase beta nucleotidyltransferase" evidence="1">
    <location>
        <begin position="17"/>
        <end position="85"/>
    </location>
</feature>
<gene>
    <name evidence="2" type="ORF">DSCO28_08480</name>
</gene>
<organism evidence="2 3">
    <name type="scientific">Desulfosarcina ovata subsp. sediminis</name>
    <dbReference type="NCBI Taxonomy" id="885957"/>
    <lineage>
        <taxon>Bacteria</taxon>
        <taxon>Pseudomonadati</taxon>
        <taxon>Thermodesulfobacteriota</taxon>
        <taxon>Desulfobacteria</taxon>
        <taxon>Desulfobacterales</taxon>
        <taxon>Desulfosarcinaceae</taxon>
        <taxon>Desulfosarcina</taxon>
    </lineage>
</organism>
<sequence length="140" mass="15673">MDVTSISLNHQQVIDALVQVLDKDKRVAFAYLYGSIAIEGSGHDVDVAVYPRSGIDDASLCIDLRIELHKKIGIAPESFDIQNISGIIEKGDILALLYLRNVLEKGMILVNKEKVVHADFLERYGRKFRACESLMKELLT</sequence>
<dbReference type="EMBL" id="AP021876">
    <property type="protein sequence ID" value="BBO80282.1"/>
    <property type="molecule type" value="Genomic_DNA"/>
</dbReference>
<dbReference type="GO" id="GO:0016740">
    <property type="term" value="F:transferase activity"/>
    <property type="evidence" value="ECO:0007669"/>
    <property type="project" value="UniProtKB-KW"/>
</dbReference>
<dbReference type="Proteomes" id="UP000425960">
    <property type="component" value="Chromosome"/>
</dbReference>
<dbReference type="RefSeq" id="WP_155321292.1">
    <property type="nucleotide sequence ID" value="NZ_AP021876.1"/>
</dbReference>
<evidence type="ECO:0000313" key="2">
    <source>
        <dbReference type="EMBL" id="BBO80282.1"/>
    </source>
</evidence>
<evidence type="ECO:0000259" key="1">
    <source>
        <dbReference type="Pfam" id="PF18765"/>
    </source>
</evidence>
<keyword evidence="2" id="KW-0808">Transferase</keyword>
<protein>
    <submittedName>
        <fullName evidence="2">Nucleotidyltransferase</fullName>
    </submittedName>
</protein>
<evidence type="ECO:0000313" key="3">
    <source>
        <dbReference type="Proteomes" id="UP000425960"/>
    </source>
</evidence>
<accession>A0A5K7ZE31</accession>
<dbReference type="InterPro" id="IPR041633">
    <property type="entry name" value="Polbeta"/>
</dbReference>
<dbReference type="KEGG" id="dov:DSCO28_08480"/>
<dbReference type="Pfam" id="PF18765">
    <property type="entry name" value="Polbeta"/>
    <property type="match status" value="1"/>
</dbReference>
<name>A0A5K7ZE31_9BACT</name>
<dbReference type="AlphaFoldDB" id="A0A5K7ZE31"/>
<reference evidence="2 3" key="1">
    <citation type="submission" date="2019-11" db="EMBL/GenBank/DDBJ databases">
        <title>Comparative genomics of hydrocarbon-degrading Desulfosarcina strains.</title>
        <authorList>
            <person name="Watanabe M."/>
            <person name="Kojima H."/>
            <person name="Fukui M."/>
        </authorList>
    </citation>
    <scope>NUCLEOTIDE SEQUENCE [LARGE SCALE GENOMIC DNA]</scope>
    <source>
        <strain evidence="2 3">28bB2T</strain>
    </source>
</reference>
<proteinExistence type="predicted"/>